<evidence type="ECO:0008006" key="6">
    <source>
        <dbReference type="Google" id="ProtNLM"/>
    </source>
</evidence>
<dbReference type="VEuPathDB" id="FungiDB:HMPREF1541_09783"/>
<dbReference type="GO" id="GO:0000136">
    <property type="term" value="C:mannan polymerase complex"/>
    <property type="evidence" value="ECO:0007669"/>
    <property type="project" value="TreeGrafter"/>
</dbReference>
<keyword evidence="3" id="KW-1133">Transmembrane helix</keyword>
<evidence type="ECO:0000256" key="2">
    <source>
        <dbReference type="SAM" id="MobiDB-lite"/>
    </source>
</evidence>
<evidence type="ECO:0000313" key="5">
    <source>
        <dbReference type="Proteomes" id="UP000030752"/>
    </source>
</evidence>
<gene>
    <name evidence="4" type="ORF">HMPREF1541_09783</name>
</gene>
<dbReference type="OrthoDB" id="204164at2759"/>
<dbReference type="InParanoid" id="W2SA73"/>
<dbReference type="Proteomes" id="UP000030752">
    <property type="component" value="Unassembled WGS sequence"/>
</dbReference>
<feature type="compositionally biased region" description="Gly residues" evidence="2">
    <location>
        <begin position="255"/>
        <end position="267"/>
    </location>
</feature>
<feature type="region of interest" description="Disordered" evidence="2">
    <location>
        <begin position="411"/>
        <end position="448"/>
    </location>
</feature>
<sequence length="528" mass="57557">MAWSTTRTINKGVGRHYLRFTVLVVLAWFLIYHVQFKHDPDSQSSSSLFDPADRQWLLSSRVQPKPDSPQINIAAAGPQIGQATTDISIDGSKVVESLSSDSPLPIADLATAGQLPPAAPTPSSPDSPATSVKWVKTRYTAPDEPISHLVLSRPHPTQQPSLLVLVMTKDGHSWGRNDGPSRNFSSFLTLLHDTGLDLSTVAIGLLTSDETEFASYESGLDEDIEGFAAATLVLHPGYQGGRRAVGSKPKAKLSDGGGEGNAEGEGGAAEDDERGHRHDNDIQHARRVEMARLRNYLMFTALPLAPTAANLLWIDADVYALSDNLLKDMQRHMEDERVGVLTVISRMGGGEGGDYDFNAWRGERSSPNTEQREKLREALGSWVAGSVDKKSEHMGDIIGRLDREERQRKIDSGELVVQEDDKDEKGVFDPAKASFEDSDPKEEENKREPEVLEIEGIFRLDAVGATVLMVKAALVRQGLAFATTYLVGTDWQSEGWDGVESEGLCVAARGLGGECWGMRNGFSRHSTG</sequence>
<dbReference type="STRING" id="1220924.W2SA73"/>
<dbReference type="GO" id="GO:0000032">
    <property type="term" value="P:cell wall mannoprotein biosynthetic process"/>
    <property type="evidence" value="ECO:0007669"/>
    <property type="project" value="TreeGrafter"/>
</dbReference>
<feature type="region of interest" description="Disordered" evidence="2">
    <location>
        <begin position="112"/>
        <end position="131"/>
    </location>
</feature>
<dbReference type="InterPro" id="IPR052086">
    <property type="entry name" value="Mannan_Polymerase_Subunit"/>
</dbReference>
<evidence type="ECO:0000313" key="4">
    <source>
        <dbReference type="EMBL" id="ETN44908.1"/>
    </source>
</evidence>
<proteinExistence type="inferred from homology"/>
<dbReference type="eggNOG" id="ENOG502S17G">
    <property type="taxonomic scope" value="Eukaryota"/>
</dbReference>
<accession>W2SA73</accession>
<evidence type="ECO:0000256" key="1">
    <source>
        <dbReference type="ARBA" id="ARBA00037964"/>
    </source>
</evidence>
<evidence type="ECO:0000256" key="3">
    <source>
        <dbReference type="SAM" id="Phobius"/>
    </source>
</evidence>
<name>W2SA73_CYPE1</name>
<feature type="transmembrane region" description="Helical" evidence="3">
    <location>
        <begin position="17"/>
        <end position="36"/>
    </location>
</feature>
<dbReference type="GeneID" id="19977122"/>
<dbReference type="GO" id="GO:0000009">
    <property type="term" value="F:alpha-1,6-mannosyltransferase activity"/>
    <property type="evidence" value="ECO:0007669"/>
    <property type="project" value="TreeGrafter"/>
</dbReference>
<dbReference type="InterPro" id="IPR029044">
    <property type="entry name" value="Nucleotide-diphossugar_trans"/>
</dbReference>
<keyword evidence="3" id="KW-0472">Membrane</keyword>
<reference evidence="4 5" key="1">
    <citation type="submission" date="2013-03" db="EMBL/GenBank/DDBJ databases">
        <title>The Genome Sequence of Phialophora europaea CBS 101466.</title>
        <authorList>
            <consortium name="The Broad Institute Genomics Platform"/>
            <person name="Cuomo C."/>
            <person name="de Hoog S."/>
            <person name="Gorbushina A."/>
            <person name="Walker B."/>
            <person name="Young S.K."/>
            <person name="Zeng Q."/>
            <person name="Gargeya S."/>
            <person name="Fitzgerald M."/>
            <person name="Haas B."/>
            <person name="Abouelleil A."/>
            <person name="Allen A.W."/>
            <person name="Alvarado L."/>
            <person name="Arachchi H.M."/>
            <person name="Berlin A.M."/>
            <person name="Chapman S.B."/>
            <person name="Gainer-Dewar J."/>
            <person name="Goldberg J."/>
            <person name="Griggs A."/>
            <person name="Gujja S."/>
            <person name="Hansen M."/>
            <person name="Howarth C."/>
            <person name="Imamovic A."/>
            <person name="Ireland A."/>
            <person name="Larimer J."/>
            <person name="McCowan C."/>
            <person name="Murphy C."/>
            <person name="Pearson M."/>
            <person name="Poon T.W."/>
            <person name="Priest M."/>
            <person name="Roberts A."/>
            <person name="Saif S."/>
            <person name="Shea T."/>
            <person name="Sisk P."/>
            <person name="Sykes S."/>
            <person name="Wortman J."/>
            <person name="Nusbaum C."/>
            <person name="Birren B."/>
        </authorList>
    </citation>
    <scope>NUCLEOTIDE SEQUENCE [LARGE SCALE GENOMIC DNA]</scope>
    <source>
        <strain evidence="4 5">CBS 101466</strain>
    </source>
</reference>
<dbReference type="GO" id="GO:0006487">
    <property type="term" value="P:protein N-linked glycosylation"/>
    <property type="evidence" value="ECO:0007669"/>
    <property type="project" value="TreeGrafter"/>
</dbReference>
<comment type="similarity">
    <text evidence="1">Belongs to the ANP1/MMN9/VAN1 family.</text>
</comment>
<keyword evidence="3" id="KW-0812">Transmembrane</keyword>
<dbReference type="RefSeq" id="XP_008712678.1">
    <property type="nucleotide sequence ID" value="XM_008714456.1"/>
</dbReference>
<keyword evidence="5" id="KW-1185">Reference proteome</keyword>
<feature type="region of interest" description="Disordered" evidence="2">
    <location>
        <begin position="241"/>
        <end position="279"/>
    </location>
</feature>
<dbReference type="AlphaFoldDB" id="W2SA73"/>
<organism evidence="4 5">
    <name type="scientific">Cyphellophora europaea (strain CBS 101466)</name>
    <name type="common">Phialophora europaea</name>
    <dbReference type="NCBI Taxonomy" id="1220924"/>
    <lineage>
        <taxon>Eukaryota</taxon>
        <taxon>Fungi</taxon>
        <taxon>Dikarya</taxon>
        <taxon>Ascomycota</taxon>
        <taxon>Pezizomycotina</taxon>
        <taxon>Eurotiomycetes</taxon>
        <taxon>Chaetothyriomycetidae</taxon>
        <taxon>Chaetothyriales</taxon>
        <taxon>Cyphellophoraceae</taxon>
        <taxon>Cyphellophora</taxon>
    </lineage>
</organism>
<protein>
    <recommendedName>
        <fullName evidence="6">Nucleotide-diphospho-sugar transferase domain-containing protein</fullName>
    </recommendedName>
</protein>
<dbReference type="HOGENOM" id="CLU_048297_0_1_1"/>
<dbReference type="PANTHER" id="PTHR43083">
    <property type="entry name" value="MANNAN POLYMERASE II"/>
    <property type="match status" value="1"/>
</dbReference>
<dbReference type="PANTHER" id="PTHR43083:SF6">
    <property type="entry name" value="MANNAN POLYMERASE COMPLEXES SUBUNIT MNN9"/>
    <property type="match status" value="1"/>
</dbReference>
<dbReference type="EMBL" id="KB822713">
    <property type="protein sequence ID" value="ETN44908.1"/>
    <property type="molecule type" value="Genomic_DNA"/>
</dbReference>
<dbReference type="Pfam" id="PF03452">
    <property type="entry name" value="Anp1"/>
    <property type="match status" value="1"/>
</dbReference>
<dbReference type="Gene3D" id="3.90.550.10">
    <property type="entry name" value="Spore Coat Polysaccharide Biosynthesis Protein SpsA, Chain A"/>
    <property type="match status" value="1"/>
</dbReference>